<dbReference type="PATRIC" id="fig|675816.5.peg.294"/>
<comment type="caution">
    <text evidence="2">The sequence shown here is derived from an EMBL/GenBank/DDBJ whole genome shotgun (WGS) entry which is preliminary data.</text>
</comment>
<dbReference type="EMBL" id="ACZV01000004">
    <property type="protein sequence ID" value="EEX94244.1"/>
    <property type="molecule type" value="Genomic_DNA"/>
</dbReference>
<name>C9QE59_VIBOR</name>
<evidence type="ECO:0000313" key="1">
    <source>
        <dbReference type="EMBL" id="EEX94244.1"/>
    </source>
</evidence>
<reference evidence="2" key="2">
    <citation type="submission" date="2011-08" db="EMBL/GenBank/DDBJ databases">
        <authorList>
            <person name="Hoffman M."/>
            <person name="Strain E.A."/>
            <person name="Brown E."/>
            <person name="Allard M.W."/>
        </authorList>
    </citation>
    <scope>NUCLEOTIDE SEQUENCE</scope>
    <source>
        <strain evidence="2">CIP 102891</strain>
    </source>
</reference>
<evidence type="ECO:0000313" key="2">
    <source>
        <dbReference type="EMBL" id="EGU54212.1"/>
    </source>
</evidence>
<evidence type="ECO:0000313" key="4">
    <source>
        <dbReference type="Proteomes" id="UP000003515"/>
    </source>
</evidence>
<gene>
    <name evidence="1" type="ORF">VIA_001402</name>
    <name evidence="2" type="ORF">VIOR3934_20335</name>
</gene>
<evidence type="ECO:0000313" key="3">
    <source>
        <dbReference type="Proteomes" id="UP000002817"/>
    </source>
</evidence>
<dbReference type="EMBL" id="AFWH01000001">
    <property type="protein sequence ID" value="EGU54212.1"/>
    <property type="molecule type" value="Genomic_DNA"/>
</dbReference>
<accession>C9QE59</accession>
<proteinExistence type="predicted"/>
<dbReference type="Proteomes" id="UP000002817">
    <property type="component" value="Unassembled WGS sequence"/>
</dbReference>
<organism evidence="2 3">
    <name type="scientific">Vibrio orientalis CIP 102891 = ATCC 33934</name>
    <dbReference type="NCBI Taxonomy" id="675816"/>
    <lineage>
        <taxon>Bacteria</taxon>
        <taxon>Pseudomonadati</taxon>
        <taxon>Pseudomonadota</taxon>
        <taxon>Gammaproteobacteria</taxon>
        <taxon>Vibrionales</taxon>
        <taxon>Vibrionaceae</taxon>
        <taxon>Vibrio</taxon>
        <taxon>Vibrio oreintalis group</taxon>
    </lineage>
</organism>
<keyword evidence="4" id="KW-1185">Reference proteome</keyword>
<sequence>MRATKKCDLTQDKYFDFGLEKLIQNQINENANNYAVGSFDKHFRHRQVLLLGKDEVSLFSIEKHQQVSLP</sequence>
<reference evidence="2 3" key="3">
    <citation type="journal article" date="2012" name="Int. J. Syst. Evol. Microbiol.">
        <title>Vibrio caribbeanicus sp. nov., isolated from the marine sponge Scleritoderma cyanea.</title>
        <authorList>
            <person name="Hoffmann M."/>
            <person name="Monday S.R."/>
            <person name="Allard M.W."/>
            <person name="Strain E.A."/>
            <person name="Whittaker P."/>
            <person name="Naum M."/>
            <person name="McCarthy P.J."/>
            <person name="Lopez J.V."/>
            <person name="Fischer M."/>
            <person name="Brown E.W."/>
        </authorList>
    </citation>
    <scope>NUCLEOTIDE SEQUENCE [LARGE SCALE GENOMIC DNA]</scope>
    <source>
        <strain evidence="2">CIP 102891</strain>
        <strain evidence="3">CIP 102891 / ATCC 33934</strain>
    </source>
</reference>
<dbReference type="Proteomes" id="UP000003515">
    <property type="component" value="Unassembled WGS sequence"/>
</dbReference>
<dbReference type="AlphaFoldDB" id="C9QE59"/>
<reference evidence="1 4" key="1">
    <citation type="submission" date="2009-10" db="EMBL/GenBank/DDBJ databases">
        <authorList>
            <consortium name="Los Alamos National Laboratory (LANL)"/>
            <consortium name="National Microbial Pathogen Data Resource (NMPDR)"/>
            <person name="Munk A.C."/>
            <person name="Chertkov O."/>
            <person name="Tapia R."/>
            <person name="Green L."/>
            <person name="Rogers Y."/>
            <person name="Detter J.C."/>
            <person name="Bruce D."/>
            <person name="Brettin T.S."/>
            <person name="Colwell R.R."/>
            <person name="Huq A."/>
            <person name="Grim C.J."/>
            <person name="Hasan N.A."/>
            <person name="Bartels D."/>
            <person name="Vonstein V."/>
        </authorList>
    </citation>
    <scope>NUCLEOTIDE SEQUENCE [LARGE SCALE GENOMIC DNA]</scope>
    <source>
        <strain evidence="1 4">CIP 102891</strain>
    </source>
</reference>
<protein>
    <submittedName>
        <fullName evidence="2">Uncharacterized protein</fullName>
    </submittedName>
</protein>